<dbReference type="AlphaFoldDB" id="A0A0D0DFR3"/>
<reference evidence="1 2" key="1">
    <citation type="submission" date="2014-04" db="EMBL/GenBank/DDBJ databases">
        <authorList>
            <consortium name="DOE Joint Genome Institute"/>
            <person name="Kuo A."/>
            <person name="Kohler A."/>
            <person name="Jargeat P."/>
            <person name="Nagy L.G."/>
            <person name="Floudas D."/>
            <person name="Copeland A."/>
            <person name="Barry K.W."/>
            <person name="Cichocki N."/>
            <person name="Veneault-Fourrey C."/>
            <person name="LaButti K."/>
            <person name="Lindquist E.A."/>
            <person name="Lipzen A."/>
            <person name="Lundell T."/>
            <person name="Morin E."/>
            <person name="Murat C."/>
            <person name="Sun H."/>
            <person name="Tunlid A."/>
            <person name="Henrissat B."/>
            <person name="Grigoriev I.V."/>
            <person name="Hibbett D.S."/>
            <person name="Martin F."/>
            <person name="Nordberg H.P."/>
            <person name="Cantor M.N."/>
            <person name="Hua S.X."/>
        </authorList>
    </citation>
    <scope>NUCLEOTIDE SEQUENCE [LARGE SCALE GENOMIC DNA]</scope>
    <source>
        <strain evidence="1 2">Ve08.2h10</strain>
    </source>
</reference>
<dbReference type="EMBL" id="KN827373">
    <property type="protein sequence ID" value="KIK76640.1"/>
    <property type="molecule type" value="Genomic_DNA"/>
</dbReference>
<organism evidence="1 2">
    <name type="scientific">Paxillus rubicundulus Ve08.2h10</name>
    <dbReference type="NCBI Taxonomy" id="930991"/>
    <lineage>
        <taxon>Eukaryota</taxon>
        <taxon>Fungi</taxon>
        <taxon>Dikarya</taxon>
        <taxon>Basidiomycota</taxon>
        <taxon>Agaricomycotina</taxon>
        <taxon>Agaricomycetes</taxon>
        <taxon>Agaricomycetidae</taxon>
        <taxon>Boletales</taxon>
        <taxon>Paxilineae</taxon>
        <taxon>Paxillaceae</taxon>
        <taxon>Paxillus</taxon>
    </lineage>
</organism>
<evidence type="ECO:0000313" key="1">
    <source>
        <dbReference type="EMBL" id="KIK76640.1"/>
    </source>
</evidence>
<gene>
    <name evidence="1" type="ORF">PAXRUDRAFT_835285</name>
</gene>
<protein>
    <submittedName>
        <fullName evidence="1">Uncharacterized protein</fullName>
    </submittedName>
</protein>
<dbReference type="HOGENOM" id="CLU_2904841_0_0_1"/>
<sequence length="62" mass="7416">MFVHRWIQEKSLVTLTTTARTKNNARLDQPWNVSGWLLYFEDVHQRVSQIMLLLCCTLQFPH</sequence>
<dbReference type="Proteomes" id="UP000054538">
    <property type="component" value="Unassembled WGS sequence"/>
</dbReference>
<dbReference type="InParanoid" id="A0A0D0DFR3"/>
<reference evidence="2" key="2">
    <citation type="submission" date="2015-01" db="EMBL/GenBank/DDBJ databases">
        <title>Evolutionary Origins and Diversification of the Mycorrhizal Mutualists.</title>
        <authorList>
            <consortium name="DOE Joint Genome Institute"/>
            <consortium name="Mycorrhizal Genomics Consortium"/>
            <person name="Kohler A."/>
            <person name="Kuo A."/>
            <person name="Nagy L.G."/>
            <person name="Floudas D."/>
            <person name="Copeland A."/>
            <person name="Barry K.W."/>
            <person name="Cichocki N."/>
            <person name="Veneault-Fourrey C."/>
            <person name="LaButti K."/>
            <person name="Lindquist E.A."/>
            <person name="Lipzen A."/>
            <person name="Lundell T."/>
            <person name="Morin E."/>
            <person name="Murat C."/>
            <person name="Riley R."/>
            <person name="Ohm R."/>
            <person name="Sun H."/>
            <person name="Tunlid A."/>
            <person name="Henrissat B."/>
            <person name="Grigoriev I.V."/>
            <person name="Hibbett D.S."/>
            <person name="Martin F."/>
        </authorList>
    </citation>
    <scope>NUCLEOTIDE SEQUENCE [LARGE SCALE GENOMIC DNA]</scope>
    <source>
        <strain evidence="2">Ve08.2h10</strain>
    </source>
</reference>
<evidence type="ECO:0000313" key="2">
    <source>
        <dbReference type="Proteomes" id="UP000054538"/>
    </source>
</evidence>
<proteinExistence type="predicted"/>
<keyword evidence="2" id="KW-1185">Reference proteome</keyword>
<accession>A0A0D0DFR3</accession>
<name>A0A0D0DFR3_9AGAM</name>